<evidence type="ECO:0000256" key="9">
    <source>
        <dbReference type="ARBA" id="ARBA00022822"/>
    </source>
</evidence>
<evidence type="ECO:0000259" key="16">
    <source>
        <dbReference type="Pfam" id="PF00425"/>
    </source>
</evidence>
<evidence type="ECO:0000256" key="3">
    <source>
        <dbReference type="ARBA" id="ARBA00009562"/>
    </source>
</evidence>
<evidence type="ECO:0000256" key="7">
    <source>
        <dbReference type="ARBA" id="ARBA00022605"/>
    </source>
</evidence>
<evidence type="ECO:0000256" key="6">
    <source>
        <dbReference type="ARBA" id="ARBA00020653"/>
    </source>
</evidence>
<dbReference type="SUPFAM" id="SSF56322">
    <property type="entry name" value="ADC synthase"/>
    <property type="match status" value="1"/>
</dbReference>
<dbReference type="GO" id="GO:0004049">
    <property type="term" value="F:anthranilate synthase activity"/>
    <property type="evidence" value="ECO:0007669"/>
    <property type="project" value="UniProtKB-EC"/>
</dbReference>
<dbReference type="PRINTS" id="PR00095">
    <property type="entry name" value="ANTSNTHASEI"/>
</dbReference>
<organism evidence="18 19">
    <name type="scientific">Novipirellula aureliae</name>
    <dbReference type="NCBI Taxonomy" id="2527966"/>
    <lineage>
        <taxon>Bacteria</taxon>
        <taxon>Pseudomonadati</taxon>
        <taxon>Planctomycetota</taxon>
        <taxon>Planctomycetia</taxon>
        <taxon>Pirellulales</taxon>
        <taxon>Pirellulaceae</taxon>
        <taxon>Novipirellula</taxon>
    </lineage>
</organism>
<evidence type="ECO:0000256" key="10">
    <source>
        <dbReference type="ARBA" id="ARBA00022842"/>
    </source>
</evidence>
<evidence type="ECO:0000256" key="13">
    <source>
        <dbReference type="ARBA" id="ARBA00025634"/>
    </source>
</evidence>
<dbReference type="UniPathway" id="UPA00035">
    <property type="reaction ID" value="UER00040"/>
</dbReference>
<evidence type="ECO:0000256" key="8">
    <source>
        <dbReference type="ARBA" id="ARBA00022723"/>
    </source>
</evidence>
<keyword evidence="11 15" id="KW-0057">Aromatic amino acid biosynthesis</keyword>
<evidence type="ECO:0000256" key="1">
    <source>
        <dbReference type="ARBA" id="ARBA00001946"/>
    </source>
</evidence>
<dbReference type="NCBIfam" id="TIGR00564">
    <property type="entry name" value="trpE_most"/>
    <property type="match status" value="1"/>
</dbReference>
<keyword evidence="9 15" id="KW-0822">Tryptophan biosynthesis</keyword>
<keyword evidence="7 15" id="KW-0028">Amino-acid biosynthesis</keyword>
<gene>
    <name evidence="15 18" type="primary">trpE</name>
    <name evidence="18" type="ORF">Q31b_21330</name>
</gene>
<evidence type="ECO:0000256" key="5">
    <source>
        <dbReference type="ARBA" id="ARBA00012266"/>
    </source>
</evidence>
<dbReference type="GO" id="GO:0046872">
    <property type="term" value="F:metal ion binding"/>
    <property type="evidence" value="ECO:0007669"/>
    <property type="project" value="UniProtKB-KW"/>
</dbReference>
<keyword evidence="10 15" id="KW-0460">Magnesium</keyword>
<reference evidence="18 19" key="1">
    <citation type="submission" date="2019-02" db="EMBL/GenBank/DDBJ databases">
        <title>Deep-cultivation of Planctomycetes and their phenomic and genomic characterization uncovers novel biology.</title>
        <authorList>
            <person name="Wiegand S."/>
            <person name="Jogler M."/>
            <person name="Boedeker C."/>
            <person name="Pinto D."/>
            <person name="Vollmers J."/>
            <person name="Rivas-Marin E."/>
            <person name="Kohn T."/>
            <person name="Peeters S.H."/>
            <person name="Heuer A."/>
            <person name="Rast P."/>
            <person name="Oberbeckmann S."/>
            <person name="Bunk B."/>
            <person name="Jeske O."/>
            <person name="Meyerdierks A."/>
            <person name="Storesund J.E."/>
            <person name="Kallscheuer N."/>
            <person name="Luecker S."/>
            <person name="Lage O.M."/>
            <person name="Pohl T."/>
            <person name="Merkel B.J."/>
            <person name="Hornburger P."/>
            <person name="Mueller R.-W."/>
            <person name="Bruemmer F."/>
            <person name="Labrenz M."/>
            <person name="Spormann A.M."/>
            <person name="Op Den Camp H."/>
            <person name="Overmann J."/>
            <person name="Amann R."/>
            <person name="Jetten M.S.M."/>
            <person name="Mascher T."/>
            <person name="Medema M.H."/>
            <person name="Devos D.P."/>
            <person name="Kaster A.-K."/>
            <person name="Ovreas L."/>
            <person name="Rohde M."/>
            <person name="Galperin M.Y."/>
            <person name="Jogler C."/>
        </authorList>
    </citation>
    <scope>NUCLEOTIDE SEQUENCE [LARGE SCALE GENOMIC DNA]</scope>
    <source>
        <strain evidence="18 19">Q31b</strain>
    </source>
</reference>
<dbReference type="InterPro" id="IPR006805">
    <property type="entry name" value="Anth_synth_I_N"/>
</dbReference>
<comment type="cofactor">
    <cofactor evidence="1 15">
        <name>Mg(2+)</name>
        <dbReference type="ChEBI" id="CHEBI:18420"/>
    </cofactor>
</comment>
<dbReference type="Gene3D" id="3.60.120.10">
    <property type="entry name" value="Anthranilate synthase"/>
    <property type="match status" value="1"/>
</dbReference>
<evidence type="ECO:0000256" key="4">
    <source>
        <dbReference type="ARBA" id="ARBA00011575"/>
    </source>
</evidence>
<dbReference type="EC" id="4.1.3.27" evidence="5 15"/>
<dbReference type="PANTHER" id="PTHR11236">
    <property type="entry name" value="AMINOBENZOATE/ANTHRANILATE SYNTHASE"/>
    <property type="match status" value="1"/>
</dbReference>
<comment type="catalytic activity">
    <reaction evidence="14 15">
        <text>chorismate + L-glutamine = anthranilate + pyruvate + L-glutamate + H(+)</text>
        <dbReference type="Rhea" id="RHEA:21732"/>
        <dbReference type="ChEBI" id="CHEBI:15361"/>
        <dbReference type="ChEBI" id="CHEBI:15378"/>
        <dbReference type="ChEBI" id="CHEBI:16567"/>
        <dbReference type="ChEBI" id="CHEBI:29748"/>
        <dbReference type="ChEBI" id="CHEBI:29985"/>
        <dbReference type="ChEBI" id="CHEBI:58359"/>
        <dbReference type="EC" id="4.1.3.27"/>
    </reaction>
</comment>
<dbReference type="OrthoDB" id="9803598at2"/>
<dbReference type="InterPro" id="IPR005801">
    <property type="entry name" value="ADC_synthase"/>
</dbReference>
<dbReference type="RefSeq" id="WP_146599581.1">
    <property type="nucleotide sequence ID" value="NZ_SJPY01000003.1"/>
</dbReference>
<evidence type="ECO:0000256" key="12">
    <source>
        <dbReference type="ARBA" id="ARBA00023239"/>
    </source>
</evidence>
<feature type="domain" description="Anthranilate synthase component I N-terminal" evidence="17">
    <location>
        <begin position="28"/>
        <end position="163"/>
    </location>
</feature>
<dbReference type="InterPro" id="IPR015890">
    <property type="entry name" value="Chorismate_C"/>
</dbReference>
<evidence type="ECO:0000259" key="17">
    <source>
        <dbReference type="Pfam" id="PF04715"/>
    </source>
</evidence>
<dbReference type="InterPro" id="IPR005256">
    <property type="entry name" value="Anth_synth_I_PabB"/>
</dbReference>
<dbReference type="Pfam" id="PF04715">
    <property type="entry name" value="Anth_synt_I_N"/>
    <property type="match status" value="1"/>
</dbReference>
<dbReference type="InterPro" id="IPR019999">
    <property type="entry name" value="Anth_synth_I-like"/>
</dbReference>
<comment type="pathway">
    <text evidence="2 15">Amino-acid biosynthesis; L-tryptophan biosynthesis; L-tryptophan from chorismate: step 1/5.</text>
</comment>
<feature type="domain" description="Chorismate-utilising enzyme C-terminal" evidence="16">
    <location>
        <begin position="227"/>
        <end position="480"/>
    </location>
</feature>
<evidence type="ECO:0000256" key="15">
    <source>
        <dbReference type="RuleBase" id="RU364045"/>
    </source>
</evidence>
<protein>
    <recommendedName>
        <fullName evidence="6 15">Anthranilate synthase component 1</fullName>
        <ecNumber evidence="5 15">4.1.3.27</ecNumber>
    </recommendedName>
</protein>
<evidence type="ECO:0000313" key="19">
    <source>
        <dbReference type="Proteomes" id="UP000315471"/>
    </source>
</evidence>
<sequence>MFTPNESEFSDLAVDHDFVPVFRRLLSDSLTPVTAFRLLDDGGPACLFESVIGGEKVGRYSFLAASPIKRFAARGEEITISDSPTYTAKDPLEEFRHHVHYKVAHLEGLPPFVGGAIGYAGYDVVRYVEHLPNAPEDDRQLPDLDFSFYHTLCVFDHVGKTITVVSLADCRLVKNADQAQQAYAQATENVNQAIERLTRPVSHNTDGFIEVTTETKEALHVDSNFTRESFKKAVLDCVEYIRAGDIFQVVPSQRLSVKTDVDPFEIYRSLRVVNPSPFMFYVRTPDCVLVGCSPEIMCRVADRVVTVRPLAGTRRRGKTDKEDKALEKELLADPKERAEHVMLVDLGRNDVGRVAEFGSIELTEIMVVERYSHVMHISSEVQGTLREGLDAFDALKACLPAGTVSGAPKVRAMEVIDSIEPHRRGPYGGAVGYVDYRGNMDTCIALRTMVAKDGVVYVQAGCGVVADSDPDAEYDETINKARALVTAIEMTVERVKSSS</sequence>
<comment type="caution">
    <text evidence="18">The sequence shown here is derived from an EMBL/GenBank/DDBJ whole genome shotgun (WGS) entry which is preliminary data.</text>
</comment>
<dbReference type="AlphaFoldDB" id="A0A5C6E6K7"/>
<keyword evidence="12 15" id="KW-0456">Lyase</keyword>
<dbReference type="EMBL" id="SJPY01000003">
    <property type="protein sequence ID" value="TWU43096.1"/>
    <property type="molecule type" value="Genomic_DNA"/>
</dbReference>
<keyword evidence="19" id="KW-1185">Reference proteome</keyword>
<name>A0A5C6E6K7_9BACT</name>
<dbReference type="GO" id="GO:0000162">
    <property type="term" value="P:L-tryptophan biosynthetic process"/>
    <property type="evidence" value="ECO:0007669"/>
    <property type="project" value="UniProtKB-UniPathway"/>
</dbReference>
<evidence type="ECO:0000256" key="11">
    <source>
        <dbReference type="ARBA" id="ARBA00023141"/>
    </source>
</evidence>
<evidence type="ECO:0000256" key="2">
    <source>
        <dbReference type="ARBA" id="ARBA00004873"/>
    </source>
</evidence>
<dbReference type="Pfam" id="PF00425">
    <property type="entry name" value="Chorismate_bind"/>
    <property type="match status" value="1"/>
</dbReference>
<accession>A0A5C6E6K7</accession>
<comment type="function">
    <text evidence="13 15">Part of a heterotetrameric complex that catalyzes the two-step biosynthesis of anthranilate, an intermediate in the biosynthesis of L-tryptophan. In the first step, the glutamine-binding beta subunit (TrpG) of anthranilate synthase (AS) provides the glutamine amidotransferase activity which generates ammonia as a substrate that, along with chorismate, is used in the second step, catalyzed by the large alpha subunit of AS (TrpE) to produce anthranilate. In the absence of TrpG, TrpE can synthesize anthranilate directly from chorismate and high concentrations of ammonia.</text>
</comment>
<comment type="subunit">
    <text evidence="4 15">Heterotetramer consisting of two non-identical subunits: a beta subunit (TrpG) and a large alpha subunit (TrpE).</text>
</comment>
<dbReference type="PANTHER" id="PTHR11236:SF48">
    <property type="entry name" value="ISOCHORISMATE SYNTHASE MENF"/>
    <property type="match status" value="1"/>
</dbReference>
<comment type="similarity">
    <text evidence="3 15">Belongs to the anthranilate synthase component I family.</text>
</comment>
<evidence type="ECO:0000313" key="18">
    <source>
        <dbReference type="EMBL" id="TWU43096.1"/>
    </source>
</evidence>
<proteinExistence type="inferred from homology"/>
<evidence type="ECO:0000256" key="14">
    <source>
        <dbReference type="ARBA" id="ARBA00047683"/>
    </source>
</evidence>
<keyword evidence="8 15" id="KW-0479">Metal-binding</keyword>
<dbReference type="Proteomes" id="UP000315471">
    <property type="component" value="Unassembled WGS sequence"/>
</dbReference>